<keyword evidence="2" id="KW-1185">Reference proteome</keyword>
<accession>A0ABU2YAX2</accession>
<dbReference type="RefSeq" id="WP_311332288.1">
    <property type="nucleotide sequence ID" value="NZ_JAVRHZ010000002.1"/>
</dbReference>
<dbReference type="Proteomes" id="UP001254488">
    <property type="component" value="Unassembled WGS sequence"/>
</dbReference>
<sequence length="178" mass="19033">MKIQKHAILLFVALTTLYSCDKIDELTEFDVDGNFTTTITVAVAEDPNGEPQAFTQSGMINIAENQDIQDNFNKIESVTINSLTYEITNFSGAEGAIITNASINFGATTIQVTDLNVQQADADNQVFSVNNTQQLNAIAAALKNSPNLTVTISGSVNDTPVNFNVVVKANVTVTIDAA</sequence>
<evidence type="ECO:0000313" key="1">
    <source>
        <dbReference type="EMBL" id="MDT0555333.1"/>
    </source>
</evidence>
<reference evidence="1 2" key="1">
    <citation type="submission" date="2023-09" db="EMBL/GenBank/DDBJ databases">
        <authorList>
            <person name="Rey-Velasco X."/>
        </authorList>
    </citation>
    <scope>NUCLEOTIDE SEQUENCE [LARGE SCALE GENOMIC DNA]</scope>
    <source>
        <strain evidence="1 2">W242</strain>
    </source>
</reference>
<gene>
    <name evidence="1" type="ORF">RM538_04910</name>
</gene>
<name>A0ABU2YAX2_9FLAO</name>
<protein>
    <submittedName>
        <fullName evidence="1">Uncharacterized protein</fullName>
    </submittedName>
</protein>
<dbReference type="EMBL" id="JAVRHZ010000002">
    <property type="protein sequence ID" value="MDT0555333.1"/>
    <property type="molecule type" value="Genomic_DNA"/>
</dbReference>
<evidence type="ECO:0000313" key="2">
    <source>
        <dbReference type="Proteomes" id="UP001254488"/>
    </source>
</evidence>
<comment type="caution">
    <text evidence="1">The sequence shown here is derived from an EMBL/GenBank/DDBJ whole genome shotgun (WGS) entry which is preliminary data.</text>
</comment>
<dbReference type="PROSITE" id="PS51257">
    <property type="entry name" value="PROKAR_LIPOPROTEIN"/>
    <property type="match status" value="1"/>
</dbReference>
<proteinExistence type="predicted"/>
<organism evidence="1 2">
    <name type="scientific">Patiriisocius hiemis</name>
    <dbReference type="NCBI Taxonomy" id="3075604"/>
    <lineage>
        <taxon>Bacteria</taxon>
        <taxon>Pseudomonadati</taxon>
        <taxon>Bacteroidota</taxon>
        <taxon>Flavobacteriia</taxon>
        <taxon>Flavobacteriales</taxon>
        <taxon>Flavobacteriaceae</taxon>
        <taxon>Patiriisocius</taxon>
    </lineage>
</organism>